<evidence type="ECO:0000313" key="2">
    <source>
        <dbReference type="Proteomes" id="UP000814033"/>
    </source>
</evidence>
<evidence type="ECO:0000313" key="1">
    <source>
        <dbReference type="EMBL" id="KAI0037677.1"/>
    </source>
</evidence>
<dbReference type="Proteomes" id="UP000814033">
    <property type="component" value="Unassembled WGS sequence"/>
</dbReference>
<dbReference type="EMBL" id="MU276786">
    <property type="protein sequence ID" value="KAI0037677.1"/>
    <property type="molecule type" value="Genomic_DNA"/>
</dbReference>
<reference evidence="1" key="1">
    <citation type="submission" date="2021-02" db="EMBL/GenBank/DDBJ databases">
        <authorList>
            <consortium name="DOE Joint Genome Institute"/>
            <person name="Ahrendt S."/>
            <person name="Looney B.P."/>
            <person name="Miyauchi S."/>
            <person name="Morin E."/>
            <person name="Drula E."/>
            <person name="Courty P.E."/>
            <person name="Chicoki N."/>
            <person name="Fauchery L."/>
            <person name="Kohler A."/>
            <person name="Kuo A."/>
            <person name="Labutti K."/>
            <person name="Pangilinan J."/>
            <person name="Lipzen A."/>
            <person name="Riley R."/>
            <person name="Andreopoulos W."/>
            <person name="He G."/>
            <person name="Johnson J."/>
            <person name="Barry K.W."/>
            <person name="Grigoriev I.V."/>
            <person name="Nagy L."/>
            <person name="Hibbett D."/>
            <person name="Henrissat B."/>
            <person name="Matheny P.B."/>
            <person name="Labbe J."/>
            <person name="Martin F."/>
        </authorList>
    </citation>
    <scope>NUCLEOTIDE SEQUENCE</scope>
    <source>
        <strain evidence="1">FP105234-sp</strain>
    </source>
</reference>
<accession>A0ACB8R1C0</accession>
<comment type="caution">
    <text evidence="1">The sequence shown here is derived from an EMBL/GenBank/DDBJ whole genome shotgun (WGS) entry which is preliminary data.</text>
</comment>
<organism evidence="1 2">
    <name type="scientific">Auriscalpium vulgare</name>
    <dbReference type="NCBI Taxonomy" id="40419"/>
    <lineage>
        <taxon>Eukaryota</taxon>
        <taxon>Fungi</taxon>
        <taxon>Dikarya</taxon>
        <taxon>Basidiomycota</taxon>
        <taxon>Agaricomycotina</taxon>
        <taxon>Agaricomycetes</taxon>
        <taxon>Russulales</taxon>
        <taxon>Auriscalpiaceae</taxon>
        <taxon>Auriscalpium</taxon>
    </lineage>
</organism>
<keyword evidence="2" id="KW-1185">Reference proteome</keyword>
<protein>
    <submittedName>
        <fullName evidence="1">Uncharacterized protein</fullName>
    </submittedName>
</protein>
<proteinExistence type="predicted"/>
<reference evidence="1" key="2">
    <citation type="journal article" date="2022" name="New Phytol.">
        <title>Evolutionary transition to the ectomycorrhizal habit in the genomes of a hyperdiverse lineage of mushroom-forming fungi.</title>
        <authorList>
            <person name="Looney B."/>
            <person name="Miyauchi S."/>
            <person name="Morin E."/>
            <person name="Drula E."/>
            <person name="Courty P.E."/>
            <person name="Kohler A."/>
            <person name="Kuo A."/>
            <person name="LaButti K."/>
            <person name="Pangilinan J."/>
            <person name="Lipzen A."/>
            <person name="Riley R."/>
            <person name="Andreopoulos W."/>
            <person name="He G."/>
            <person name="Johnson J."/>
            <person name="Nolan M."/>
            <person name="Tritt A."/>
            <person name="Barry K.W."/>
            <person name="Grigoriev I.V."/>
            <person name="Nagy L.G."/>
            <person name="Hibbett D."/>
            <person name="Henrissat B."/>
            <person name="Matheny P.B."/>
            <person name="Labbe J."/>
            <person name="Martin F.M."/>
        </authorList>
    </citation>
    <scope>NUCLEOTIDE SEQUENCE</scope>
    <source>
        <strain evidence="1">FP105234-sp</strain>
    </source>
</reference>
<gene>
    <name evidence="1" type="ORF">FA95DRAFT_1568091</name>
</gene>
<name>A0ACB8R1C0_9AGAM</name>
<sequence>MTSPVYHKSTFPSLEPEINKVAGRAYEMLINYMKSHPRRAQKQLLLRWQEAMIARNQVPTKADNMLSLAGSLITSMSKRFLMGIIPESNESRQGMVHRPAPDNDDGGDDDGFPPVENLNVLIEILEGESEGCNYCKHPHNRAVAFASDVLDGVVGVFRKRVTVERVTTTGAVEQGQSVPRDP</sequence>